<feature type="transmembrane region" description="Helical" evidence="14">
    <location>
        <begin position="436"/>
        <end position="455"/>
    </location>
</feature>
<dbReference type="Pfam" id="PF07732">
    <property type="entry name" value="Cu-oxidase_3"/>
    <property type="match status" value="1"/>
</dbReference>
<dbReference type="GO" id="GO:0005507">
    <property type="term" value="F:copper ion binding"/>
    <property type="evidence" value="ECO:0007669"/>
    <property type="project" value="InterPro"/>
</dbReference>
<evidence type="ECO:0000256" key="2">
    <source>
        <dbReference type="ARBA" id="ARBA00001973"/>
    </source>
</evidence>
<evidence type="ECO:0000256" key="10">
    <source>
        <dbReference type="ARBA" id="ARBA00023008"/>
    </source>
</evidence>
<evidence type="ECO:0000256" key="4">
    <source>
        <dbReference type="ARBA" id="ARBA00011233"/>
    </source>
</evidence>
<dbReference type="Gene3D" id="2.60.40.420">
    <property type="entry name" value="Cupredoxins - blue copper proteins"/>
    <property type="match status" value="3"/>
</dbReference>
<dbReference type="SUPFAM" id="SSF49503">
    <property type="entry name" value="Cupredoxins"/>
    <property type="match status" value="3"/>
</dbReference>
<accession>U2S0N2</accession>
<keyword evidence="14" id="KW-0812">Transmembrane</keyword>
<reference evidence="16" key="1">
    <citation type="submission" date="2013-08" db="EMBL/GenBank/DDBJ databases">
        <authorList>
            <person name="Durkin A.S."/>
            <person name="Haft D.R."/>
            <person name="McCorrison J."/>
            <person name="Torralba M."/>
            <person name="Gillis M."/>
            <person name="Haft D.H."/>
            <person name="Methe B."/>
            <person name="Sutton G."/>
            <person name="Nelson K.E."/>
        </authorList>
    </citation>
    <scope>NUCLEOTIDE SEQUENCE [LARGE SCALE GENOMIC DNA]</scope>
    <source>
        <strain evidence="16">F0233</strain>
    </source>
</reference>
<feature type="binding site" description="type 1 copper site" evidence="12">
    <location>
        <position position="706"/>
    </location>
    <ligand>
        <name>Cu cation</name>
        <dbReference type="ChEBI" id="CHEBI:23378"/>
        <label>1</label>
    </ligand>
</feature>
<dbReference type="InterPro" id="IPR001287">
    <property type="entry name" value="NO2-reductase_Cu"/>
</dbReference>
<gene>
    <name evidence="16" type="ORF">HMPREF0682_0513</name>
</gene>
<feature type="region of interest" description="Disordered" evidence="13">
    <location>
        <begin position="1"/>
        <end position="23"/>
    </location>
</feature>
<dbReference type="CDD" id="cd11020">
    <property type="entry name" value="CuRO_1_CuNIR"/>
    <property type="match status" value="1"/>
</dbReference>
<feature type="binding site" description="type 1 copper site" evidence="12">
    <location>
        <position position="872"/>
    </location>
    <ligand>
        <name>Cu cation</name>
        <dbReference type="ChEBI" id="CHEBI:23378"/>
        <label>1</label>
    </ligand>
</feature>
<protein>
    <recommendedName>
        <fullName evidence="6">Copper-containing nitrite reductase</fullName>
        <ecNumber evidence="5">1.7.2.1</ecNumber>
    </recommendedName>
</protein>
<feature type="binding site" description="type 1 copper site" evidence="12">
    <location>
        <position position="672"/>
    </location>
    <ligand>
        <name>Cu cation</name>
        <dbReference type="ChEBI" id="CHEBI:23378"/>
        <label>1</label>
    </ligand>
</feature>
<sequence>MNIESTEPAGRRNADSGNVRGKPRGLASRRVWHRMSAVLVCLWALVALAGTIGRRWRPDLGWIGLHAAALGVATNAVVVWSDYFTVALMRSPSTRRAPQIAILSALNVGVLALMGGIEAGVGPLQAVGALLCVLAVIGHVVNLGVRSAGALATRLGRTVLAHYVVCGCWFVVCGVLGFLMTSAGGSHLGVLLLPHIAAGVLGWLGLAVVGTLLTLWPTMLRTRMVPGAEADARRTLPLLCLAVAATGLGGAAAQGWISALGLFGYTACVGVTIHAMWAASRVKRPVSHAARSVICGMAWLVGTLVVAAVLMAASADRRRMLTVLPRLAWPLLGGFAAQLIVGSLSYLLPVIIGGGPGLVRRRNAVMDTLGDARLVSSNVAGLALLAPLPPAARAAALAVLAANVLFFFAMVARCGTVGEPLPPATDGTMAERGRRLTWILGAGVVALAMSVAAAVSPPTAAGRPGGGAAAGSDVSNAPVQRVSVTGADMRFTPDRISVAAGTRLIVTVTNTDTGGQVHDLTLGSGVSSGLLPPGATAEVDAGVITASQEAWCSVAGHRQMGMVLRIVVDGAAAPAGQDPSGSSPGDHAVLDPDATMSVGARDAALPPVPSGTVHDVHLEVTEQVVEVAPGVRQLRSMYNGRAPGPILHGRLGDTFVVTLTNSGSMGHSIDFHAGDISPDDPMRTIPPGQSLTYTFTARRSGIWLYHCSTAPMSLHLANGMFGAVVIDPEGLPAVDEEYVLLESESWFGAQGAGEDADRLGVTAPDAVMFNGYAFQYDDHPLTARAGDRVRFWVLDAGPDEQLDFHVVGAQFDTVWKEGAYTLECGRQPSPEADPSCDSPGTGGSQALSLGAAEGGFVELVAGEPGHYSFVNHSFSYAEKGAHGVLEVTAG</sequence>
<feature type="domain" description="Plastocyanin-like" evidence="15">
    <location>
        <begin position="620"/>
        <end position="729"/>
    </location>
</feature>
<feature type="transmembrane region" description="Helical" evidence="14">
    <location>
        <begin position="371"/>
        <end position="388"/>
    </location>
</feature>
<dbReference type="CDD" id="cd04208">
    <property type="entry name" value="CuRO_2_CuNIR"/>
    <property type="match status" value="1"/>
</dbReference>
<keyword evidence="14" id="KW-1133">Transmembrane helix</keyword>
<keyword evidence="14" id="KW-0472">Membrane</keyword>
<dbReference type="AlphaFoldDB" id="U2S0N2"/>
<feature type="transmembrane region" description="Helical" evidence="14">
    <location>
        <begin position="236"/>
        <end position="256"/>
    </location>
</feature>
<evidence type="ECO:0000256" key="6">
    <source>
        <dbReference type="ARBA" id="ARBA00017290"/>
    </source>
</evidence>
<feature type="transmembrane region" description="Helical" evidence="14">
    <location>
        <begin position="65"/>
        <end position="88"/>
    </location>
</feature>
<keyword evidence="9" id="KW-0560">Oxidoreductase</keyword>
<evidence type="ECO:0000256" key="14">
    <source>
        <dbReference type="SAM" id="Phobius"/>
    </source>
</evidence>
<feature type="transmembrane region" description="Helical" evidence="14">
    <location>
        <begin position="192"/>
        <end position="216"/>
    </location>
</feature>
<evidence type="ECO:0000256" key="5">
    <source>
        <dbReference type="ARBA" id="ARBA00011882"/>
    </source>
</evidence>
<dbReference type="InterPro" id="IPR008972">
    <property type="entry name" value="Cupredoxin"/>
</dbReference>
<dbReference type="InterPro" id="IPR011707">
    <property type="entry name" value="Cu-oxidase-like_N"/>
</dbReference>
<feature type="transmembrane region" description="Helical" evidence="14">
    <location>
        <begin position="31"/>
        <end position="53"/>
    </location>
</feature>
<evidence type="ECO:0000256" key="3">
    <source>
        <dbReference type="ARBA" id="ARBA00010609"/>
    </source>
</evidence>
<feature type="binding site" description="type 1 copper site" evidence="12">
    <location>
        <position position="720"/>
    </location>
    <ligand>
        <name>Cu cation</name>
        <dbReference type="ChEBI" id="CHEBI:23378"/>
        <label>1</label>
    </ligand>
</feature>
<feature type="region of interest" description="Disordered" evidence="13">
    <location>
        <begin position="825"/>
        <end position="844"/>
    </location>
</feature>
<name>U2S0N2_9ACTN</name>
<comment type="cofactor">
    <cofactor evidence="2 12">
        <name>Cu(2+)</name>
        <dbReference type="ChEBI" id="CHEBI:29036"/>
    </cofactor>
</comment>
<dbReference type="OrthoDB" id="345021at2"/>
<dbReference type="GeneID" id="95360123"/>
<comment type="subunit">
    <text evidence="4">Homotrimer.</text>
</comment>
<dbReference type="EMBL" id="ACVN02000121">
    <property type="protein sequence ID" value="ERK59328.1"/>
    <property type="molecule type" value="Genomic_DNA"/>
</dbReference>
<keyword evidence="17" id="KW-1185">Reference proteome</keyword>
<evidence type="ECO:0000313" key="16">
    <source>
        <dbReference type="EMBL" id="ERK59328.1"/>
    </source>
</evidence>
<comment type="caution">
    <text evidence="16">The sequence shown here is derived from an EMBL/GenBank/DDBJ whole genome shotgun (WGS) entry which is preliminary data.</text>
</comment>
<comment type="similarity">
    <text evidence="3">Belongs to the multicopper oxidase family.</text>
</comment>
<dbReference type="InterPro" id="IPR045087">
    <property type="entry name" value="Cu-oxidase_fam"/>
</dbReference>
<feature type="transmembrane region" description="Helical" evidence="14">
    <location>
        <begin position="100"/>
        <end position="121"/>
    </location>
</feature>
<feature type="transmembrane region" description="Helical" evidence="14">
    <location>
        <begin position="292"/>
        <end position="315"/>
    </location>
</feature>
<evidence type="ECO:0000256" key="11">
    <source>
        <dbReference type="ARBA" id="ARBA00049340"/>
    </source>
</evidence>
<feature type="binding site" description="type 1 copper site" evidence="12">
    <location>
        <position position="707"/>
    </location>
    <ligand>
        <name>Cu cation</name>
        <dbReference type="ChEBI" id="CHEBI:23378"/>
        <label>1</label>
    </ligand>
</feature>
<proteinExistence type="inferred from homology"/>
<evidence type="ECO:0000313" key="17">
    <source>
        <dbReference type="Proteomes" id="UP000017052"/>
    </source>
</evidence>
<dbReference type="PANTHER" id="PTHR11709:SF394">
    <property type="entry name" value="FI03373P-RELATED"/>
    <property type="match status" value="1"/>
</dbReference>
<dbReference type="Proteomes" id="UP000017052">
    <property type="component" value="Unassembled WGS sequence"/>
</dbReference>
<evidence type="ECO:0000256" key="9">
    <source>
        <dbReference type="ARBA" id="ARBA00023002"/>
    </source>
</evidence>
<evidence type="ECO:0000256" key="13">
    <source>
        <dbReference type="SAM" id="MobiDB-lite"/>
    </source>
</evidence>
<feature type="transmembrane region" description="Helical" evidence="14">
    <location>
        <begin position="160"/>
        <end position="180"/>
    </location>
</feature>
<feature type="binding site" description="type 1 copper site" evidence="12">
    <location>
        <position position="715"/>
    </location>
    <ligand>
        <name>Cu cation</name>
        <dbReference type="ChEBI" id="CHEBI:23378"/>
        <label>1</label>
    </ligand>
</feature>
<evidence type="ECO:0000256" key="1">
    <source>
        <dbReference type="ARBA" id="ARBA00001960"/>
    </source>
</evidence>
<feature type="binding site" description="type 1 copper site" evidence="12">
    <location>
        <position position="667"/>
    </location>
    <ligand>
        <name>Cu cation</name>
        <dbReference type="ChEBI" id="CHEBI:23378"/>
        <label>1</label>
    </ligand>
</feature>
<evidence type="ECO:0000256" key="8">
    <source>
        <dbReference type="ARBA" id="ARBA00022737"/>
    </source>
</evidence>
<dbReference type="CDD" id="cd00920">
    <property type="entry name" value="Cupredoxin"/>
    <property type="match status" value="1"/>
</dbReference>
<feature type="transmembrane region" description="Helical" evidence="14">
    <location>
        <begin position="394"/>
        <end position="415"/>
    </location>
</feature>
<feature type="transmembrane region" description="Helical" evidence="14">
    <location>
        <begin position="262"/>
        <end position="280"/>
    </location>
</feature>
<comment type="catalytic activity">
    <reaction evidence="11">
        <text>nitric oxide + Fe(III)-[cytochrome c] + H2O = Fe(II)-[cytochrome c] + nitrite + 2 H(+)</text>
        <dbReference type="Rhea" id="RHEA:15233"/>
        <dbReference type="Rhea" id="RHEA-COMP:10350"/>
        <dbReference type="Rhea" id="RHEA-COMP:14399"/>
        <dbReference type="ChEBI" id="CHEBI:15377"/>
        <dbReference type="ChEBI" id="CHEBI:15378"/>
        <dbReference type="ChEBI" id="CHEBI:16301"/>
        <dbReference type="ChEBI" id="CHEBI:16480"/>
        <dbReference type="ChEBI" id="CHEBI:29033"/>
        <dbReference type="ChEBI" id="CHEBI:29034"/>
        <dbReference type="EC" id="1.7.2.1"/>
    </reaction>
</comment>
<evidence type="ECO:0000256" key="7">
    <source>
        <dbReference type="ARBA" id="ARBA00022723"/>
    </source>
</evidence>
<keyword evidence="8" id="KW-0677">Repeat</keyword>
<dbReference type="PRINTS" id="PR00695">
    <property type="entry name" value="CUNO2RDTASE"/>
</dbReference>
<dbReference type="RefSeq" id="WP_021797038.1">
    <property type="nucleotide sequence ID" value="NZ_ACVN02000121.1"/>
</dbReference>
<organism evidence="16 17">
    <name type="scientific">Propionibacterium acidifaciens F0233</name>
    <dbReference type="NCBI Taxonomy" id="553198"/>
    <lineage>
        <taxon>Bacteria</taxon>
        <taxon>Bacillati</taxon>
        <taxon>Actinomycetota</taxon>
        <taxon>Actinomycetes</taxon>
        <taxon>Propionibacteriales</taxon>
        <taxon>Propionibacteriaceae</taxon>
        <taxon>Propionibacterium</taxon>
    </lineage>
</organism>
<keyword evidence="7 12" id="KW-0479">Metal-binding</keyword>
<dbReference type="PANTHER" id="PTHR11709">
    <property type="entry name" value="MULTI-COPPER OXIDASE"/>
    <property type="match status" value="1"/>
</dbReference>
<dbReference type="GO" id="GO:0050421">
    <property type="term" value="F:nitrite reductase (NO-forming) activity"/>
    <property type="evidence" value="ECO:0007669"/>
    <property type="project" value="UniProtKB-EC"/>
</dbReference>
<keyword evidence="10 12" id="KW-0186">Copper</keyword>
<feature type="transmembrane region" description="Helical" evidence="14">
    <location>
        <begin position="127"/>
        <end position="148"/>
    </location>
</feature>
<evidence type="ECO:0000259" key="15">
    <source>
        <dbReference type="Pfam" id="PF07732"/>
    </source>
</evidence>
<feature type="transmembrane region" description="Helical" evidence="14">
    <location>
        <begin position="335"/>
        <end position="359"/>
    </location>
</feature>
<dbReference type="EC" id="1.7.2.1" evidence="5"/>
<evidence type="ECO:0000256" key="12">
    <source>
        <dbReference type="PIRSR" id="PIRSR601287-1"/>
    </source>
</evidence>
<comment type="cofactor">
    <cofactor evidence="1 12">
        <name>Cu(+)</name>
        <dbReference type="ChEBI" id="CHEBI:49552"/>
    </cofactor>
</comment>